<evidence type="ECO:0000256" key="1">
    <source>
        <dbReference type="ARBA" id="ARBA00022679"/>
    </source>
</evidence>
<evidence type="ECO:0000313" key="3">
    <source>
        <dbReference type="Proteomes" id="UP000580856"/>
    </source>
</evidence>
<keyword evidence="2" id="KW-0489">Methyltransferase</keyword>
<comment type="caution">
    <text evidence="2">The sequence shown here is derived from an EMBL/GenBank/DDBJ whole genome shotgun (WGS) entry which is preliminary data.</text>
</comment>
<reference evidence="2 3" key="1">
    <citation type="submission" date="2020-03" db="EMBL/GenBank/DDBJ databases">
        <title>Genomic Encyclopedia of Type Strains, Phase IV (KMG-IV): sequencing the most valuable type-strain genomes for metagenomic binning, comparative biology and taxonomic classification.</title>
        <authorList>
            <person name="Goeker M."/>
        </authorList>
    </citation>
    <scope>NUCLEOTIDE SEQUENCE [LARGE SCALE GENOMIC DNA]</scope>
    <source>
        <strain evidence="2 3">DSM 24233</strain>
    </source>
</reference>
<keyword evidence="1 2" id="KW-0808">Transferase</keyword>
<dbReference type="Pfam" id="PF13489">
    <property type="entry name" value="Methyltransf_23"/>
    <property type="match status" value="1"/>
</dbReference>
<dbReference type="GO" id="GO:0032259">
    <property type="term" value="P:methylation"/>
    <property type="evidence" value="ECO:0007669"/>
    <property type="project" value="UniProtKB-KW"/>
</dbReference>
<dbReference type="RefSeq" id="WP_167942270.1">
    <property type="nucleotide sequence ID" value="NZ_JAATJA010000004.1"/>
</dbReference>
<evidence type="ECO:0000313" key="2">
    <source>
        <dbReference type="EMBL" id="NJB69179.1"/>
    </source>
</evidence>
<protein>
    <submittedName>
        <fullName evidence="2">SAM-dependent methyltransferase</fullName>
    </submittedName>
</protein>
<dbReference type="AlphaFoldDB" id="A0A846QX33"/>
<name>A0A846QX33_9BACT</name>
<dbReference type="InterPro" id="IPR029063">
    <property type="entry name" value="SAM-dependent_MTases_sf"/>
</dbReference>
<dbReference type="EMBL" id="JAATJA010000004">
    <property type="protein sequence ID" value="NJB69179.1"/>
    <property type="molecule type" value="Genomic_DNA"/>
</dbReference>
<dbReference type="PANTHER" id="PTHR43861:SF3">
    <property type="entry name" value="PUTATIVE (AFU_ORTHOLOGUE AFUA_2G14390)-RELATED"/>
    <property type="match status" value="1"/>
</dbReference>
<dbReference type="SUPFAM" id="SSF53335">
    <property type="entry name" value="S-adenosyl-L-methionine-dependent methyltransferases"/>
    <property type="match status" value="1"/>
</dbReference>
<dbReference type="GO" id="GO:0008168">
    <property type="term" value="F:methyltransferase activity"/>
    <property type="evidence" value="ECO:0007669"/>
    <property type="project" value="UniProtKB-KW"/>
</dbReference>
<keyword evidence="3" id="KW-1185">Reference proteome</keyword>
<dbReference type="Gene3D" id="3.40.50.150">
    <property type="entry name" value="Vaccinia Virus protein VP39"/>
    <property type="match status" value="1"/>
</dbReference>
<dbReference type="PANTHER" id="PTHR43861">
    <property type="entry name" value="TRANS-ACONITATE 2-METHYLTRANSFERASE-RELATED"/>
    <property type="match status" value="1"/>
</dbReference>
<sequence length="330" mass="37329">MTAPLEEVRTCELCGDTRQRIFEVYERFGEHFPLVECEGCGLGYLNRRPTEAAMPEWYDRAYGTRHRDWCPNPLREVKFRMVRALLRLRQRGGPGRLAALPLERRWQRMLARNHMQGTAPFARILDVGCGHGAWLAGMRRFGFDCHGVDTAAESAEAARTAGLAAHHGSLESAAYPDGHFAVVRFHHVLEHLHHPVRALTEAARILAPGGRCVVTVPNHAGVARQVFRHSEDVPYHLYAFTPDTLGQAMDRAGLRRLTLHTETPHPHSIYSYLALRAVEWLNDAPEATRRAAEEFWSVANEDRVREFRATMEFFDAIGRGTQIVAVGERP</sequence>
<proteinExistence type="predicted"/>
<accession>A0A846QX33</accession>
<gene>
    <name evidence="2" type="ORF">GGQ74_002876</name>
</gene>
<dbReference type="Proteomes" id="UP000580856">
    <property type="component" value="Unassembled WGS sequence"/>
</dbReference>
<organism evidence="2 3">
    <name type="scientific">Desulfobaculum xiamenense</name>
    <dbReference type="NCBI Taxonomy" id="995050"/>
    <lineage>
        <taxon>Bacteria</taxon>
        <taxon>Pseudomonadati</taxon>
        <taxon>Thermodesulfobacteriota</taxon>
        <taxon>Desulfovibrionia</taxon>
        <taxon>Desulfovibrionales</taxon>
        <taxon>Desulfovibrionaceae</taxon>
        <taxon>Desulfobaculum</taxon>
    </lineage>
</organism>
<dbReference type="CDD" id="cd02440">
    <property type="entry name" value="AdoMet_MTases"/>
    <property type="match status" value="1"/>
</dbReference>